<dbReference type="InterPro" id="IPR025847">
    <property type="entry name" value="MEDS_domain"/>
</dbReference>
<name>A0ABT1A229_9PSEU</name>
<evidence type="ECO:0000313" key="2">
    <source>
        <dbReference type="EMBL" id="MCO1656988.1"/>
    </source>
</evidence>
<reference evidence="2" key="1">
    <citation type="submission" date="2021-04" db="EMBL/GenBank/DDBJ databases">
        <title>Pseudonocardia sp. nov., isolated from sandy soil of mangrove forest.</title>
        <authorList>
            <person name="Zan Z."/>
            <person name="Huang R."/>
            <person name="Liu W."/>
        </authorList>
    </citation>
    <scope>NUCLEOTIDE SEQUENCE</scope>
    <source>
        <strain evidence="2">S2-4</strain>
    </source>
</reference>
<dbReference type="Proteomes" id="UP001165283">
    <property type="component" value="Unassembled WGS sequence"/>
</dbReference>
<comment type="caution">
    <text evidence="2">The sequence shown here is derived from an EMBL/GenBank/DDBJ whole genome shotgun (WGS) entry which is preliminary data.</text>
</comment>
<feature type="domain" description="STAS" evidence="1">
    <location>
        <begin position="190"/>
        <end position="277"/>
    </location>
</feature>
<dbReference type="CDD" id="cd07043">
    <property type="entry name" value="STAS_anti-anti-sigma_factors"/>
    <property type="match status" value="1"/>
</dbReference>
<protein>
    <submittedName>
        <fullName evidence="2">MEDS domain-containing protein</fullName>
    </submittedName>
</protein>
<dbReference type="Pfam" id="PF14417">
    <property type="entry name" value="MEDS"/>
    <property type="match status" value="1"/>
</dbReference>
<organism evidence="2 3">
    <name type="scientific">Pseudonocardia humida</name>
    <dbReference type="NCBI Taxonomy" id="2800819"/>
    <lineage>
        <taxon>Bacteria</taxon>
        <taxon>Bacillati</taxon>
        <taxon>Actinomycetota</taxon>
        <taxon>Actinomycetes</taxon>
        <taxon>Pseudonocardiales</taxon>
        <taxon>Pseudonocardiaceae</taxon>
        <taxon>Pseudonocardia</taxon>
    </lineage>
</organism>
<dbReference type="Gene3D" id="3.30.750.24">
    <property type="entry name" value="STAS domain"/>
    <property type="match status" value="1"/>
</dbReference>
<proteinExistence type="predicted"/>
<evidence type="ECO:0000313" key="3">
    <source>
        <dbReference type="Proteomes" id="UP001165283"/>
    </source>
</evidence>
<dbReference type="PROSITE" id="PS50801">
    <property type="entry name" value="STAS"/>
    <property type="match status" value="1"/>
</dbReference>
<dbReference type="InterPro" id="IPR036513">
    <property type="entry name" value="STAS_dom_sf"/>
</dbReference>
<dbReference type="EMBL" id="JAGSOV010000039">
    <property type="protein sequence ID" value="MCO1656988.1"/>
    <property type="molecule type" value="Genomic_DNA"/>
</dbReference>
<sequence length="300" mass="32884">MTRTVEDLDHVTHTCLVPDSDDHVWEVTAAWLAGGLGAGERVMYFEDQTADALLGRLTDDRVPVDRALADGQFVLVPTEQTRATVSAPLDLFERMIDEMIRDTEAAGWPGLRLAGENVNVQLGMGVDAVVAYETVVDRLLREHPIARLLCRFDPLVFDTAAMAAVREVHTSELVTRSLYDDGLLRVTRTGPVALRLAGEADHSNRTVIRRFLDATLDQALRSEAAHNDITLDLSSLRFVDVSGAVGLVHTAEEFPDSHRLVLTGVRPRVARALERCGAPAARQLTIEPRWTEPVAPGGRG</sequence>
<dbReference type="RefSeq" id="WP_252440253.1">
    <property type="nucleotide sequence ID" value="NZ_JAGSOV010000039.1"/>
</dbReference>
<dbReference type="SUPFAM" id="SSF52091">
    <property type="entry name" value="SpoIIaa-like"/>
    <property type="match status" value="1"/>
</dbReference>
<gene>
    <name evidence="2" type="ORF">KDL28_18160</name>
</gene>
<keyword evidence="3" id="KW-1185">Reference proteome</keyword>
<dbReference type="InterPro" id="IPR002645">
    <property type="entry name" value="STAS_dom"/>
</dbReference>
<accession>A0ABT1A229</accession>
<dbReference type="Pfam" id="PF01740">
    <property type="entry name" value="STAS"/>
    <property type="match status" value="1"/>
</dbReference>
<evidence type="ECO:0000259" key="1">
    <source>
        <dbReference type="PROSITE" id="PS50801"/>
    </source>
</evidence>